<keyword evidence="2" id="KW-1185">Reference proteome</keyword>
<dbReference type="Proteomes" id="UP000887013">
    <property type="component" value="Unassembled WGS sequence"/>
</dbReference>
<protein>
    <submittedName>
        <fullName evidence="1">Uncharacterized protein</fullName>
    </submittedName>
</protein>
<comment type="caution">
    <text evidence="1">The sequence shown here is derived from an EMBL/GenBank/DDBJ whole genome shotgun (WGS) entry which is preliminary data.</text>
</comment>
<accession>A0A8X6PLS3</accession>
<gene>
    <name evidence="1" type="ORF">NPIL_591981</name>
</gene>
<reference evidence="1" key="1">
    <citation type="submission" date="2020-08" db="EMBL/GenBank/DDBJ databases">
        <title>Multicomponent nature underlies the extraordinary mechanical properties of spider dragline silk.</title>
        <authorList>
            <person name="Kono N."/>
            <person name="Nakamura H."/>
            <person name="Mori M."/>
            <person name="Yoshida Y."/>
            <person name="Ohtoshi R."/>
            <person name="Malay A.D."/>
            <person name="Moran D.A.P."/>
            <person name="Tomita M."/>
            <person name="Numata K."/>
            <person name="Arakawa K."/>
        </authorList>
    </citation>
    <scope>NUCLEOTIDE SEQUENCE</scope>
</reference>
<evidence type="ECO:0000313" key="1">
    <source>
        <dbReference type="EMBL" id="GFT75175.1"/>
    </source>
</evidence>
<dbReference type="EMBL" id="BMAW01070801">
    <property type="protein sequence ID" value="GFT75175.1"/>
    <property type="molecule type" value="Genomic_DNA"/>
</dbReference>
<evidence type="ECO:0000313" key="2">
    <source>
        <dbReference type="Proteomes" id="UP000887013"/>
    </source>
</evidence>
<organism evidence="1 2">
    <name type="scientific">Nephila pilipes</name>
    <name type="common">Giant wood spider</name>
    <name type="synonym">Nephila maculata</name>
    <dbReference type="NCBI Taxonomy" id="299642"/>
    <lineage>
        <taxon>Eukaryota</taxon>
        <taxon>Metazoa</taxon>
        <taxon>Ecdysozoa</taxon>
        <taxon>Arthropoda</taxon>
        <taxon>Chelicerata</taxon>
        <taxon>Arachnida</taxon>
        <taxon>Araneae</taxon>
        <taxon>Araneomorphae</taxon>
        <taxon>Entelegynae</taxon>
        <taxon>Araneoidea</taxon>
        <taxon>Nephilidae</taxon>
        <taxon>Nephila</taxon>
    </lineage>
</organism>
<proteinExistence type="predicted"/>
<dbReference type="AlphaFoldDB" id="A0A8X6PLS3"/>
<sequence>MIAEVTQKQKGVEKKKAVKSWGRRLEVPIVCYPQVIDYAHLFRTCFQHDSSMERKERVDSYIRPLCTKHFYLNRNGPLFPCMVVKIEE</sequence>
<name>A0A8X6PLS3_NEPPI</name>